<feature type="domain" description="RCK C-terminal" evidence="1">
    <location>
        <begin position="71"/>
        <end position="159"/>
    </location>
</feature>
<dbReference type="PANTHER" id="PTHR30445:SF8">
    <property type="entry name" value="K(+)_H(+) ANTIPORTER SUBUNIT KHTT"/>
    <property type="match status" value="1"/>
</dbReference>
<protein>
    <submittedName>
        <fullName evidence="2">Potassium transporter TrkA</fullName>
    </submittedName>
</protein>
<dbReference type="SUPFAM" id="SSF116726">
    <property type="entry name" value="TrkA C-terminal domain-like"/>
    <property type="match status" value="1"/>
</dbReference>
<name>A0ABT2JLY5_9ACTN</name>
<evidence type="ECO:0000313" key="2">
    <source>
        <dbReference type="EMBL" id="MCT2588529.1"/>
    </source>
</evidence>
<dbReference type="EMBL" id="JAJAGO010000001">
    <property type="protein sequence ID" value="MCT2588529.1"/>
    <property type="molecule type" value="Genomic_DNA"/>
</dbReference>
<dbReference type="PROSITE" id="PS51202">
    <property type="entry name" value="RCK_C"/>
    <property type="match status" value="1"/>
</dbReference>
<keyword evidence="3" id="KW-1185">Reference proteome</keyword>
<dbReference type="PIRSF" id="PIRSF005028">
    <property type="entry name" value="KhtT"/>
    <property type="match status" value="1"/>
</dbReference>
<dbReference type="Pfam" id="PF25991">
    <property type="entry name" value="KhtT_N"/>
    <property type="match status" value="1"/>
</dbReference>
<gene>
    <name evidence="2" type="ORF">LHJ74_00970</name>
</gene>
<evidence type="ECO:0000313" key="3">
    <source>
        <dbReference type="Proteomes" id="UP001156389"/>
    </source>
</evidence>
<reference evidence="2 3" key="1">
    <citation type="submission" date="2021-10" db="EMBL/GenBank/DDBJ databases">
        <title>Streptomyces gossypii sp. nov., isolated from soil collected from cotton field.</title>
        <authorList>
            <person name="Ge X."/>
            <person name="Chen X."/>
            <person name="Liu W."/>
        </authorList>
    </citation>
    <scope>NUCLEOTIDE SEQUENCE [LARGE SCALE GENOMIC DNA]</scope>
    <source>
        <strain evidence="2 3">N2-109</strain>
    </source>
</reference>
<dbReference type="InterPro" id="IPR026278">
    <property type="entry name" value="KhtT"/>
</dbReference>
<dbReference type="Proteomes" id="UP001156389">
    <property type="component" value="Unassembled WGS sequence"/>
</dbReference>
<sequence length="160" mass="17110">MTTRRTTLPGVGVQYDIAARAQGSRHISVVVHQDGRRFLGFYDPEDPDACRATVPLDPDEAAALAEIVAPTDAGHWAGYELDLELVTERIPVTSNSPYRSRPLGDTHARTRTGASIVAVLRRTGAHPSPAPDFRLVAGDTLVVVGTREGVDDLAEIISGS</sequence>
<dbReference type="PANTHER" id="PTHR30445">
    <property type="entry name" value="K(+)_H(+) ANTIPORTER SUBUNIT KHTT"/>
    <property type="match status" value="1"/>
</dbReference>
<dbReference type="InterPro" id="IPR050144">
    <property type="entry name" value="AAE_transporter"/>
</dbReference>
<proteinExistence type="predicted"/>
<evidence type="ECO:0000259" key="1">
    <source>
        <dbReference type="PROSITE" id="PS51202"/>
    </source>
</evidence>
<dbReference type="InterPro" id="IPR006037">
    <property type="entry name" value="RCK_C"/>
</dbReference>
<dbReference type="InterPro" id="IPR036721">
    <property type="entry name" value="RCK_C_sf"/>
</dbReference>
<dbReference type="Pfam" id="PF02080">
    <property type="entry name" value="TrkA_C"/>
    <property type="match status" value="1"/>
</dbReference>
<dbReference type="Gene3D" id="3.30.70.1450">
    <property type="entry name" value="Regulator of K+ conductance, C-terminal domain"/>
    <property type="match status" value="1"/>
</dbReference>
<dbReference type="InterPro" id="IPR058776">
    <property type="entry name" value="KhtT-like_N"/>
</dbReference>
<dbReference type="RefSeq" id="WP_260215438.1">
    <property type="nucleotide sequence ID" value="NZ_JAJAGO010000001.1"/>
</dbReference>
<organism evidence="2 3">
    <name type="scientific">Streptomyces gossypii</name>
    <dbReference type="NCBI Taxonomy" id="2883101"/>
    <lineage>
        <taxon>Bacteria</taxon>
        <taxon>Bacillati</taxon>
        <taxon>Actinomycetota</taxon>
        <taxon>Actinomycetes</taxon>
        <taxon>Kitasatosporales</taxon>
        <taxon>Streptomycetaceae</taxon>
        <taxon>Streptomyces</taxon>
    </lineage>
</organism>
<comment type="caution">
    <text evidence="2">The sequence shown here is derived from an EMBL/GenBank/DDBJ whole genome shotgun (WGS) entry which is preliminary data.</text>
</comment>
<accession>A0ABT2JLY5</accession>